<dbReference type="Pfam" id="PF00535">
    <property type="entry name" value="Glycos_transf_2"/>
    <property type="match status" value="1"/>
</dbReference>
<evidence type="ECO:0000256" key="7">
    <source>
        <dbReference type="ARBA" id="ARBA00037281"/>
    </source>
</evidence>
<dbReference type="Proteomes" id="UP000006190">
    <property type="component" value="Unassembled WGS sequence"/>
</dbReference>
<dbReference type="PATRIC" id="fig|883113.3.peg.268"/>
<keyword evidence="6" id="KW-0472">Membrane</keyword>
<evidence type="ECO:0000313" key="13">
    <source>
        <dbReference type="Proteomes" id="UP000006190"/>
    </source>
</evidence>
<dbReference type="InterPro" id="IPR026461">
    <property type="entry name" value="Trfase_2_rSAM/seldom_assoc"/>
</dbReference>
<dbReference type="PANTHER" id="PTHR43646">
    <property type="entry name" value="GLYCOSYLTRANSFERASE"/>
    <property type="match status" value="1"/>
</dbReference>
<evidence type="ECO:0000256" key="10">
    <source>
        <dbReference type="ARBA" id="ARBA00040345"/>
    </source>
</evidence>
<protein>
    <recommendedName>
        <fullName evidence="10">4,4'-diaponeurosporenoate glycosyltransferase</fullName>
    </recommendedName>
</protein>
<dbReference type="EMBL" id="AGEG01000002">
    <property type="protein sequence ID" value="EHR38180.1"/>
    <property type="molecule type" value="Genomic_DNA"/>
</dbReference>
<dbReference type="OrthoDB" id="2902148at2"/>
<dbReference type="eggNOG" id="COG1215">
    <property type="taxonomic scope" value="Bacteria"/>
</dbReference>
<keyword evidence="2" id="KW-1003">Cell membrane</keyword>
<comment type="subcellular location">
    <subcellularLocation>
        <location evidence="1">Cell membrane</location>
    </subcellularLocation>
</comment>
<dbReference type="GO" id="GO:0005886">
    <property type="term" value="C:plasma membrane"/>
    <property type="evidence" value="ECO:0007669"/>
    <property type="project" value="UniProtKB-SubCell"/>
</dbReference>
<dbReference type="GO" id="GO:0016757">
    <property type="term" value="F:glycosyltransferase activity"/>
    <property type="evidence" value="ECO:0007669"/>
    <property type="project" value="UniProtKB-KW"/>
</dbReference>
<comment type="caution">
    <text evidence="12">The sequence shown here is derived from an EMBL/GenBank/DDBJ whole genome shotgun (WGS) entry which is preliminary data.</text>
</comment>
<dbReference type="PANTHER" id="PTHR43646:SF2">
    <property type="entry name" value="GLYCOSYLTRANSFERASE 2-LIKE DOMAIN-CONTAINING PROTEIN"/>
    <property type="match status" value="1"/>
</dbReference>
<feature type="domain" description="Glycosyltransferase 2-like" evidence="11">
    <location>
        <begin position="6"/>
        <end position="113"/>
    </location>
</feature>
<keyword evidence="4" id="KW-0808">Transferase</keyword>
<comment type="pathway">
    <text evidence="8">Carotenoid biosynthesis; staphyloxanthin biosynthesis; staphyloxanthin from farnesyl diphosphate: step 4/5.</text>
</comment>
<comment type="function">
    <text evidence="7">Catalyzes the glycosylation of 4,4'-diaponeurosporenoate, i.e. the esterification of glucose at the C1'' position with the carboxyl group of 4,4'-diaponeurosporenic acid, to form glycosyl-4,4'-diaponeurosporenoate. This is a step in the biosynthesis of staphyloxanthin, an orange pigment present in most staphylococci strains.</text>
</comment>
<dbReference type="HOGENOM" id="CLU_025996_17_3_9"/>
<evidence type="ECO:0000256" key="2">
    <source>
        <dbReference type="ARBA" id="ARBA00022475"/>
    </source>
</evidence>
<evidence type="ECO:0000256" key="6">
    <source>
        <dbReference type="ARBA" id="ARBA00023136"/>
    </source>
</evidence>
<accession>H3NHC5</accession>
<organism evidence="12 13">
    <name type="scientific">Facklamia languida CCUG 37842</name>
    <dbReference type="NCBI Taxonomy" id="883113"/>
    <lineage>
        <taxon>Bacteria</taxon>
        <taxon>Bacillati</taxon>
        <taxon>Bacillota</taxon>
        <taxon>Bacilli</taxon>
        <taxon>Lactobacillales</taxon>
        <taxon>Aerococcaceae</taxon>
        <taxon>Facklamia</taxon>
    </lineage>
</organism>
<comment type="similarity">
    <text evidence="9">Belongs to the glycosyltransferase 2 family. CrtQ subfamily.</text>
</comment>
<evidence type="ECO:0000256" key="1">
    <source>
        <dbReference type="ARBA" id="ARBA00004236"/>
    </source>
</evidence>
<keyword evidence="5" id="KW-0125">Carotenoid biosynthesis</keyword>
<evidence type="ECO:0000256" key="9">
    <source>
        <dbReference type="ARBA" id="ARBA00038120"/>
    </source>
</evidence>
<gene>
    <name evidence="12" type="ORF">HMPREF9708_00264</name>
</gene>
<dbReference type="InterPro" id="IPR029044">
    <property type="entry name" value="Nucleotide-diphossugar_trans"/>
</dbReference>
<dbReference type="Gene3D" id="3.90.550.10">
    <property type="entry name" value="Spore Coat Polysaccharide Biosynthesis Protein SpsA, Chain A"/>
    <property type="match status" value="1"/>
</dbReference>
<dbReference type="GO" id="GO:0016117">
    <property type="term" value="P:carotenoid biosynthetic process"/>
    <property type="evidence" value="ECO:0007669"/>
    <property type="project" value="UniProtKB-KW"/>
</dbReference>
<evidence type="ECO:0000256" key="4">
    <source>
        <dbReference type="ARBA" id="ARBA00022679"/>
    </source>
</evidence>
<evidence type="ECO:0000313" key="12">
    <source>
        <dbReference type="EMBL" id="EHR38180.1"/>
    </source>
</evidence>
<dbReference type="InterPro" id="IPR001173">
    <property type="entry name" value="Glyco_trans_2-like"/>
</dbReference>
<proteinExistence type="inferred from homology"/>
<dbReference type="NCBIfam" id="TIGR04283">
    <property type="entry name" value="glyco_like_mftF"/>
    <property type="match status" value="1"/>
</dbReference>
<evidence type="ECO:0000256" key="3">
    <source>
        <dbReference type="ARBA" id="ARBA00022676"/>
    </source>
</evidence>
<dbReference type="SUPFAM" id="SSF53448">
    <property type="entry name" value="Nucleotide-diphospho-sugar transferases"/>
    <property type="match status" value="1"/>
</dbReference>
<reference evidence="12 13" key="1">
    <citation type="submission" date="2012-01" db="EMBL/GenBank/DDBJ databases">
        <title>The Genome Sequence of Facklamia languida CCUG 37842.</title>
        <authorList>
            <consortium name="The Broad Institute Genome Sequencing Platform"/>
            <person name="Earl A."/>
            <person name="Ward D."/>
            <person name="Feldgarden M."/>
            <person name="Gevers D."/>
            <person name="Huys G."/>
            <person name="Young S.K."/>
            <person name="Zeng Q."/>
            <person name="Gargeya S."/>
            <person name="Fitzgerald M."/>
            <person name="Haas B."/>
            <person name="Abouelleil A."/>
            <person name="Alvarado L."/>
            <person name="Arachchi H.M."/>
            <person name="Berlin A."/>
            <person name="Chapman S.B."/>
            <person name="Gearin G."/>
            <person name="Goldberg J."/>
            <person name="Griggs A."/>
            <person name="Gujja S."/>
            <person name="Hansen M."/>
            <person name="Heiman D."/>
            <person name="Howarth C."/>
            <person name="Larimer J."/>
            <person name="Lui A."/>
            <person name="MacDonald P.J.P."/>
            <person name="McCowen C."/>
            <person name="Montmayeur A."/>
            <person name="Murphy C."/>
            <person name="Neiman D."/>
            <person name="Pearson M."/>
            <person name="Priest M."/>
            <person name="Roberts A."/>
            <person name="Saif S."/>
            <person name="Shea T."/>
            <person name="Sisk P."/>
            <person name="Stolte C."/>
            <person name="Sykes S."/>
            <person name="Wortman J."/>
            <person name="Nusbaum C."/>
            <person name="Birren B."/>
        </authorList>
    </citation>
    <scope>NUCLEOTIDE SEQUENCE [LARGE SCALE GENOMIC DNA]</scope>
    <source>
        <strain evidence="12 13">CCUG 37842</strain>
    </source>
</reference>
<dbReference type="CDD" id="cd02522">
    <property type="entry name" value="GT_2_like_a"/>
    <property type="match status" value="1"/>
</dbReference>
<dbReference type="STRING" id="883113.HMPREF9708_00264"/>
<evidence type="ECO:0000256" key="8">
    <source>
        <dbReference type="ARBA" id="ARBA00037904"/>
    </source>
</evidence>
<keyword evidence="13" id="KW-1185">Reference proteome</keyword>
<keyword evidence="3" id="KW-0328">Glycosyltransferase</keyword>
<evidence type="ECO:0000256" key="5">
    <source>
        <dbReference type="ARBA" id="ARBA00022746"/>
    </source>
</evidence>
<dbReference type="RefSeq" id="WP_006308151.1">
    <property type="nucleotide sequence ID" value="NZ_JH601133.1"/>
</dbReference>
<evidence type="ECO:0000259" key="11">
    <source>
        <dbReference type="Pfam" id="PF00535"/>
    </source>
</evidence>
<name>H3NHC5_9LACT</name>
<dbReference type="AlphaFoldDB" id="H3NHC5"/>
<sequence length="227" mass="25979">MTTKLSVIIPVYNEADQVSSLVRHLDHFQDEAIEVLFVDGGSQDQTADLLEEEGYQVVKSLKGRGHQLNDGAQKARGDALLFLHADSFFKTSPVGEILQVLTEADFGAFPLRFEPNSCLLRMIAMGSNWRIKHRQIAFGDQGMFMTKAHYHRLGGFRPLPLMEDYDLSIRNKEHGHGILLAKTPIYTSSRRFKRQGTMRTLMRMQYCQWLFRRGATIEEIQAIYAKK</sequence>